<dbReference type="InterPro" id="IPR052059">
    <property type="entry name" value="CR_Ser/Thr_kinase"/>
</dbReference>
<dbReference type="InterPro" id="IPR001245">
    <property type="entry name" value="Ser-Thr/Tyr_kinase_cat_dom"/>
</dbReference>
<dbReference type="Gene3D" id="2.10.25.10">
    <property type="entry name" value="Laminin"/>
    <property type="match status" value="1"/>
</dbReference>
<evidence type="ECO:0000256" key="1">
    <source>
        <dbReference type="ARBA" id="ARBA00022679"/>
    </source>
</evidence>
<keyword evidence="1" id="KW-0808">Transferase</keyword>
<keyword evidence="4" id="KW-0067">ATP-binding</keyword>
<dbReference type="SUPFAM" id="SSF56112">
    <property type="entry name" value="Protein kinase-like (PK-like)"/>
    <property type="match status" value="1"/>
</dbReference>
<feature type="domain" description="Protein kinase" evidence="7">
    <location>
        <begin position="316"/>
        <end position="584"/>
    </location>
</feature>
<dbReference type="InterPro" id="IPR008271">
    <property type="entry name" value="Ser/Thr_kinase_AS"/>
</dbReference>
<keyword evidence="5" id="KW-1133">Transmembrane helix</keyword>
<protein>
    <recommendedName>
        <fullName evidence="7">Protein kinase domain-containing protein</fullName>
    </recommendedName>
</protein>
<name>A0AA38T8W7_9ASTR</name>
<evidence type="ECO:0000256" key="6">
    <source>
        <dbReference type="SAM" id="SignalP"/>
    </source>
</evidence>
<keyword evidence="5" id="KW-0472">Membrane</keyword>
<accession>A0AA38T8W7</accession>
<feature type="non-terminal residue" evidence="8">
    <location>
        <position position="629"/>
    </location>
</feature>
<dbReference type="InterPro" id="IPR000719">
    <property type="entry name" value="Prot_kinase_dom"/>
</dbReference>
<keyword evidence="2" id="KW-0547">Nucleotide-binding</keyword>
<evidence type="ECO:0000256" key="2">
    <source>
        <dbReference type="ARBA" id="ARBA00022741"/>
    </source>
</evidence>
<proteinExistence type="predicted"/>
<organism evidence="8 9">
    <name type="scientific">Centaurea solstitialis</name>
    <name type="common">yellow star-thistle</name>
    <dbReference type="NCBI Taxonomy" id="347529"/>
    <lineage>
        <taxon>Eukaryota</taxon>
        <taxon>Viridiplantae</taxon>
        <taxon>Streptophyta</taxon>
        <taxon>Embryophyta</taxon>
        <taxon>Tracheophyta</taxon>
        <taxon>Spermatophyta</taxon>
        <taxon>Magnoliopsida</taxon>
        <taxon>eudicotyledons</taxon>
        <taxon>Gunneridae</taxon>
        <taxon>Pentapetalae</taxon>
        <taxon>asterids</taxon>
        <taxon>campanulids</taxon>
        <taxon>Asterales</taxon>
        <taxon>Asteraceae</taxon>
        <taxon>Carduoideae</taxon>
        <taxon>Cardueae</taxon>
        <taxon>Centaureinae</taxon>
        <taxon>Centaurea</taxon>
    </lineage>
</organism>
<dbReference type="AlphaFoldDB" id="A0AA38T8W7"/>
<dbReference type="GO" id="GO:0005524">
    <property type="term" value="F:ATP binding"/>
    <property type="evidence" value="ECO:0007669"/>
    <property type="project" value="UniProtKB-KW"/>
</dbReference>
<dbReference type="Proteomes" id="UP001172457">
    <property type="component" value="Chromosome 5"/>
</dbReference>
<dbReference type="PROSITE" id="PS50011">
    <property type="entry name" value="PROTEIN_KINASE_DOM"/>
    <property type="match status" value="1"/>
</dbReference>
<evidence type="ECO:0000256" key="4">
    <source>
        <dbReference type="ARBA" id="ARBA00022840"/>
    </source>
</evidence>
<keyword evidence="3" id="KW-0418">Kinase</keyword>
<dbReference type="Pfam" id="PF07714">
    <property type="entry name" value="PK_Tyr_Ser-Thr"/>
    <property type="match status" value="1"/>
</dbReference>
<gene>
    <name evidence="8" type="ORF">OSB04_022099</name>
</gene>
<evidence type="ECO:0000256" key="5">
    <source>
        <dbReference type="SAM" id="Phobius"/>
    </source>
</evidence>
<keyword evidence="9" id="KW-1185">Reference proteome</keyword>
<dbReference type="PANTHER" id="PTHR47973">
    <property type="entry name" value="CYSTEINE-RICH RECEPTOR-LIKE PROTEIN KINASE 3"/>
    <property type="match status" value="1"/>
</dbReference>
<dbReference type="SMART" id="SM00220">
    <property type="entry name" value="S_TKc"/>
    <property type="match status" value="1"/>
</dbReference>
<feature type="transmembrane region" description="Helical" evidence="5">
    <location>
        <begin position="253"/>
        <end position="275"/>
    </location>
</feature>
<dbReference type="Gene3D" id="1.10.510.10">
    <property type="entry name" value="Transferase(Phosphotransferase) domain 1"/>
    <property type="match status" value="1"/>
</dbReference>
<evidence type="ECO:0000259" key="7">
    <source>
        <dbReference type="PROSITE" id="PS50011"/>
    </source>
</evidence>
<dbReference type="EMBL" id="JARYMX010000005">
    <property type="protein sequence ID" value="KAJ9549556.1"/>
    <property type="molecule type" value="Genomic_DNA"/>
</dbReference>
<dbReference type="Gene3D" id="3.30.200.20">
    <property type="entry name" value="Phosphorylase Kinase, domain 1"/>
    <property type="match status" value="1"/>
</dbReference>
<evidence type="ECO:0000256" key="3">
    <source>
        <dbReference type="ARBA" id="ARBA00022777"/>
    </source>
</evidence>
<dbReference type="GO" id="GO:0004672">
    <property type="term" value="F:protein kinase activity"/>
    <property type="evidence" value="ECO:0007669"/>
    <property type="project" value="InterPro"/>
</dbReference>
<feature type="chain" id="PRO_5041318189" description="Protein kinase domain-containing protein" evidence="6">
    <location>
        <begin position="23"/>
        <end position="629"/>
    </location>
</feature>
<evidence type="ECO:0000313" key="9">
    <source>
        <dbReference type="Proteomes" id="UP001172457"/>
    </source>
</evidence>
<evidence type="ECO:0000313" key="8">
    <source>
        <dbReference type="EMBL" id="KAJ9549556.1"/>
    </source>
</evidence>
<keyword evidence="6" id="KW-0732">Signal</keyword>
<keyword evidence="5" id="KW-0812">Transmembrane</keyword>
<dbReference type="FunFam" id="1.10.510.10:FF:000336">
    <property type="entry name" value="Cysteine-rich receptor-like protein kinase 2"/>
    <property type="match status" value="1"/>
</dbReference>
<feature type="signal peptide" evidence="6">
    <location>
        <begin position="1"/>
        <end position="22"/>
    </location>
</feature>
<sequence length="629" mass="70816">MILHFLIFSVILIIMSPPPSSAEANCTRVCIGGGRQTAVQFPFGFSSGCEIRLNCSSEDGNVKLGIYDIQNLTRDHIQINLPAECDRPFEEIRSFVGSNFALTSRNGLLLEDCHSTLNYCIVSTSLVENHFNLQQCDAWINRSMNCYTEENTDGEDFVNLTRLENAGCKVLFSALTVDNNGTSIETSPVSVGFQSLQLGWWKRGDCRCHRNAGCQNVNVGDTRMGYRCHCNEGYDGDGFSEGSGCHRTRGKRMAIVMVVSSVVAFIVLGIFAFYAKKHRSKSKRRQGSDDTKLLRILNSRSLNFKYSVIKKATSCFDEANKLGQGGFGTVHKRLFSNHQHRPGDFYNEVNIISSVEHKNLVKLLGFSCLGPESILIYEYLPNRSLDHFIFDAVRGKELNWRKRLNIILGTAEGLVHLHENSKTRIIHRDIKAANILLDSRLCAKIADFGLARSFQQDKNHISTGIAGTLGYMAPEYLAHGQLTEKVDVYSYGVLLLEVVTGMPNRGIQTEEHTHNLVSIVWKHFKEGTVEEVFDTNMMLRDDNVKKEVKKVVQIGLLCTQEVPSLRPTMSMALQMLSNNIHPFLYLQILHFYPKATNNRMSLIKHSDLGQPIQTRFLRFPSFLLVQGPK</sequence>
<dbReference type="PROSITE" id="PS00108">
    <property type="entry name" value="PROTEIN_KINASE_ST"/>
    <property type="match status" value="1"/>
</dbReference>
<reference evidence="8" key="1">
    <citation type="submission" date="2023-03" db="EMBL/GenBank/DDBJ databases">
        <title>Chromosome-scale reference genome and RAD-based genetic map of yellow starthistle (Centaurea solstitialis) reveal putative structural variation and QTLs associated with invader traits.</title>
        <authorList>
            <person name="Reatini B."/>
            <person name="Cang F.A."/>
            <person name="Jiang Q."/>
            <person name="Mckibben M.T.W."/>
            <person name="Barker M.S."/>
            <person name="Rieseberg L.H."/>
            <person name="Dlugosch K.M."/>
        </authorList>
    </citation>
    <scope>NUCLEOTIDE SEQUENCE</scope>
    <source>
        <strain evidence="8">CAN-66</strain>
        <tissue evidence="8">Leaf</tissue>
    </source>
</reference>
<dbReference type="InterPro" id="IPR011009">
    <property type="entry name" value="Kinase-like_dom_sf"/>
</dbReference>
<comment type="caution">
    <text evidence="8">The sequence shown here is derived from an EMBL/GenBank/DDBJ whole genome shotgun (WGS) entry which is preliminary data.</text>
</comment>